<name>A0A7W3MUR0_9ACTN</name>
<keyword evidence="2" id="KW-1185">Reference proteome</keyword>
<comment type="caution">
    <text evidence="1">The sequence shown here is derived from an EMBL/GenBank/DDBJ whole genome shotgun (WGS) entry which is preliminary data.</text>
</comment>
<proteinExistence type="predicted"/>
<sequence>MATETDPELQALGRRLRTERERRIGGRRTMARLLLDHIDDRQKPSHVTVAGYIKNWEAGTVRITDPRYRAAYAAVLDIPEDELFSVETQRRTLDSTVIPDEGDDDVERRALLQLLASLGAGAALPISALESLRGDLETTLNTGADVEEWERVAWEYGHTYVSTPPGRLVADLAADVADVRRLLSRTTKPAVRARLARVSAQLLTLMADGLHSLGVTGASQRWGRTARHAADASGDPDIAAWVRARESFNALHSGRAVRSALLLAEDAVRIAGNRPSLGVVEAHKNRAYALARQGDADQSRKAVDAMRTAFERLPEEVVSETGSLWGWPERILYLAEGYVSTMLGDPAAVAAQDKALASYPAEWRTDVAKIHLLRAITLVQDREVEAGLEHAVTVMEAVPSDRRRGSVLHLAAKVTENLPGQAHILPAARELRALTAGV</sequence>
<dbReference type="AlphaFoldDB" id="A0A7W3MUR0"/>
<evidence type="ECO:0000313" key="1">
    <source>
        <dbReference type="EMBL" id="MBA9002245.1"/>
    </source>
</evidence>
<accession>A0A7W3MUR0</accession>
<evidence type="ECO:0008006" key="3">
    <source>
        <dbReference type="Google" id="ProtNLM"/>
    </source>
</evidence>
<dbReference type="RefSeq" id="WP_182704340.1">
    <property type="nucleotide sequence ID" value="NZ_JACJII010000001.1"/>
</dbReference>
<gene>
    <name evidence="1" type="ORF">HNR21_001127</name>
</gene>
<protein>
    <recommendedName>
        <fullName evidence="3">XRE family transcriptional regulator</fullName>
    </recommendedName>
</protein>
<organism evidence="1 2">
    <name type="scientific">Thermomonospora cellulosilytica</name>
    <dbReference type="NCBI Taxonomy" id="1411118"/>
    <lineage>
        <taxon>Bacteria</taxon>
        <taxon>Bacillati</taxon>
        <taxon>Actinomycetota</taxon>
        <taxon>Actinomycetes</taxon>
        <taxon>Streptosporangiales</taxon>
        <taxon>Thermomonosporaceae</taxon>
        <taxon>Thermomonospora</taxon>
    </lineage>
</organism>
<dbReference type="EMBL" id="JACJII010000001">
    <property type="protein sequence ID" value="MBA9002245.1"/>
    <property type="molecule type" value="Genomic_DNA"/>
</dbReference>
<evidence type="ECO:0000313" key="2">
    <source>
        <dbReference type="Proteomes" id="UP000539313"/>
    </source>
</evidence>
<dbReference type="Proteomes" id="UP000539313">
    <property type="component" value="Unassembled WGS sequence"/>
</dbReference>
<reference evidence="1 2" key="1">
    <citation type="submission" date="2020-08" db="EMBL/GenBank/DDBJ databases">
        <title>Sequencing the genomes of 1000 actinobacteria strains.</title>
        <authorList>
            <person name="Klenk H.-P."/>
        </authorList>
    </citation>
    <scope>NUCLEOTIDE SEQUENCE [LARGE SCALE GENOMIC DNA]</scope>
    <source>
        <strain evidence="1 2">DSM 45823</strain>
    </source>
</reference>